<evidence type="ECO:0000313" key="3">
    <source>
        <dbReference type="EMBL" id="QHB33890.1"/>
    </source>
</evidence>
<dbReference type="InterPro" id="IPR008258">
    <property type="entry name" value="Transglycosylase_SLT_dom_1"/>
</dbReference>
<feature type="signal peptide" evidence="1">
    <location>
        <begin position="1"/>
        <end position="21"/>
    </location>
</feature>
<sequence>MKTVIYYLSIMLFLSPVIAQASCLSDAAKRWDIPEIILEAIILHESGGKPNARNFNKNGSSDYGLMQINSIHFNSLKSKGIIDYEQKLMHPCTNIEAGAYLLSLKFKKYGYSWRAVGAYHSETAHYRDSYASKIMKIVSAGPDFSHKNASLLTTTPAS</sequence>
<keyword evidence="1" id="KW-0732">Signal</keyword>
<protein>
    <submittedName>
        <fullName evidence="3">Lytic transglycosylase domain-containing protein</fullName>
    </submittedName>
</protein>
<dbReference type="AlphaFoldDB" id="A0A857F2Z2"/>
<organism evidence="3 4">
    <name type="scientific">Yersinia canariae</name>
    <dbReference type="NCBI Taxonomy" id="2607663"/>
    <lineage>
        <taxon>Bacteria</taxon>
        <taxon>Pseudomonadati</taxon>
        <taxon>Pseudomonadota</taxon>
        <taxon>Gammaproteobacteria</taxon>
        <taxon>Enterobacterales</taxon>
        <taxon>Yersiniaceae</taxon>
        <taxon>Yersinia</taxon>
    </lineage>
</organism>
<evidence type="ECO:0000256" key="1">
    <source>
        <dbReference type="SAM" id="SignalP"/>
    </source>
</evidence>
<dbReference type="KEGG" id="yca:F0T03_18140"/>
<dbReference type="InterPro" id="IPR023346">
    <property type="entry name" value="Lysozyme-like_dom_sf"/>
</dbReference>
<dbReference type="EMBL" id="CP043727">
    <property type="protein sequence ID" value="QHB33890.1"/>
    <property type="molecule type" value="Genomic_DNA"/>
</dbReference>
<dbReference type="Proteomes" id="UP000464402">
    <property type="component" value="Chromosome"/>
</dbReference>
<feature type="domain" description="Transglycosylase SLT" evidence="2">
    <location>
        <begin position="23"/>
        <end position="127"/>
    </location>
</feature>
<dbReference type="SUPFAM" id="SSF53955">
    <property type="entry name" value="Lysozyme-like"/>
    <property type="match status" value="1"/>
</dbReference>
<dbReference type="RefSeq" id="WP_145556368.1">
    <property type="nucleotide sequence ID" value="NZ_CABHYN010000016.1"/>
</dbReference>
<feature type="chain" id="PRO_5032717019" evidence="1">
    <location>
        <begin position="22"/>
        <end position="158"/>
    </location>
</feature>
<accession>A0A857F2Z2</accession>
<evidence type="ECO:0000313" key="4">
    <source>
        <dbReference type="Proteomes" id="UP000464402"/>
    </source>
</evidence>
<evidence type="ECO:0000259" key="2">
    <source>
        <dbReference type="Pfam" id="PF01464"/>
    </source>
</evidence>
<gene>
    <name evidence="3" type="ORF">F0T03_18140</name>
</gene>
<dbReference type="Gene3D" id="1.10.530.10">
    <property type="match status" value="1"/>
</dbReference>
<dbReference type="Pfam" id="PF01464">
    <property type="entry name" value="SLT"/>
    <property type="match status" value="1"/>
</dbReference>
<proteinExistence type="predicted"/>
<keyword evidence="4" id="KW-1185">Reference proteome</keyword>
<dbReference type="CDD" id="cd13400">
    <property type="entry name" value="LT_IagB-like"/>
    <property type="match status" value="1"/>
</dbReference>
<reference evidence="4" key="1">
    <citation type="submission" date="2019-09" db="EMBL/GenBank/DDBJ databases">
        <title>Yersinia canariae sp. nov., isolated from a human yersiniosis case.</title>
        <authorList>
            <person name="Nguyen S.V."/>
            <person name="Greig D."/>
            <person name="Hurley D."/>
            <person name="Cao Y."/>
            <person name="McCabe E."/>
            <person name="Mitchell M."/>
            <person name="Jenkins C."/>
            <person name="Fanning S."/>
        </authorList>
    </citation>
    <scope>NUCLEOTIDE SEQUENCE [LARGE SCALE GENOMIC DNA]</scope>
    <source>
        <strain evidence="4">NCTC 14382</strain>
    </source>
</reference>
<name>A0A857F2Z2_9GAMM</name>